<name>A0A6J4MMG5_9CHLR</name>
<reference evidence="1" key="1">
    <citation type="submission" date="2020-02" db="EMBL/GenBank/DDBJ databases">
        <authorList>
            <person name="Meier V. D."/>
        </authorList>
    </citation>
    <scope>NUCLEOTIDE SEQUENCE</scope>
    <source>
        <strain evidence="1">AVDCRST_MAG93</strain>
    </source>
</reference>
<organism evidence="1">
    <name type="scientific">uncultured Chloroflexia bacterium</name>
    <dbReference type="NCBI Taxonomy" id="1672391"/>
    <lineage>
        <taxon>Bacteria</taxon>
        <taxon>Bacillati</taxon>
        <taxon>Chloroflexota</taxon>
        <taxon>Chloroflexia</taxon>
        <taxon>environmental samples</taxon>
    </lineage>
</organism>
<accession>A0A6J4MMG5</accession>
<protein>
    <submittedName>
        <fullName evidence="1">Uncharacterized protein</fullName>
    </submittedName>
</protein>
<dbReference type="EMBL" id="CADCTR010002597">
    <property type="protein sequence ID" value="CAA9362082.1"/>
    <property type="molecule type" value="Genomic_DNA"/>
</dbReference>
<dbReference type="AlphaFoldDB" id="A0A6J4MMG5"/>
<sequence length="66" mass="7757">MSWYLENRTLSEHDIRVMLLGSKMYQRFVYEQVERDGIVSAHAGSARRQARVREEMRMVHGVFNGA</sequence>
<evidence type="ECO:0000313" key="1">
    <source>
        <dbReference type="EMBL" id="CAA9362082.1"/>
    </source>
</evidence>
<proteinExistence type="predicted"/>
<gene>
    <name evidence="1" type="ORF">AVDCRST_MAG93-7717</name>
</gene>